<protein>
    <submittedName>
        <fullName evidence="3">Intradiol ring-cleavage dioxygenase</fullName>
    </submittedName>
</protein>
<keyword evidence="4" id="KW-1185">Reference proteome</keyword>
<reference evidence="3 4" key="1">
    <citation type="journal article" date="2024" name="J. Plant Pathol.">
        <title>Sequence and assembly of the genome of Seiridium unicorne, isolate CBS 538.82, causal agent of cypress canker disease.</title>
        <authorList>
            <person name="Scali E."/>
            <person name="Rocca G.D."/>
            <person name="Danti R."/>
            <person name="Garbelotto M."/>
            <person name="Barberini S."/>
            <person name="Baroncelli R."/>
            <person name="Emiliani G."/>
        </authorList>
    </citation>
    <scope>NUCLEOTIDE SEQUENCE [LARGE SCALE GENOMIC DNA]</scope>
    <source>
        <strain evidence="3 4">BM-138-508</strain>
    </source>
</reference>
<dbReference type="SUPFAM" id="SSF49482">
    <property type="entry name" value="Aromatic compound dioxygenase"/>
    <property type="match status" value="1"/>
</dbReference>
<dbReference type="InterPro" id="IPR000627">
    <property type="entry name" value="Intradiol_dOase_C"/>
</dbReference>
<dbReference type="GO" id="GO:0051213">
    <property type="term" value="F:dioxygenase activity"/>
    <property type="evidence" value="ECO:0007669"/>
    <property type="project" value="UniProtKB-KW"/>
</dbReference>
<keyword evidence="3" id="KW-0560">Oxidoreductase</keyword>
<proteinExistence type="predicted"/>
<accession>A0ABR2UPH1</accession>
<dbReference type="InterPro" id="IPR015889">
    <property type="entry name" value="Intradiol_dOase_core"/>
</dbReference>
<dbReference type="PANTHER" id="PTHR34315:SF9">
    <property type="entry name" value="INTRADIOL RING-CLEAVAGE DIOXYGENASES DOMAIN-CONTAINING PROTEIN-RELATED"/>
    <property type="match status" value="1"/>
</dbReference>
<keyword evidence="3" id="KW-0223">Dioxygenase</keyword>
<dbReference type="Gene3D" id="2.60.130.10">
    <property type="entry name" value="Aromatic compound dioxygenase"/>
    <property type="match status" value="1"/>
</dbReference>
<name>A0ABR2UPH1_9PEZI</name>
<organism evidence="3 4">
    <name type="scientific">Seiridium unicorne</name>
    <dbReference type="NCBI Taxonomy" id="138068"/>
    <lineage>
        <taxon>Eukaryota</taxon>
        <taxon>Fungi</taxon>
        <taxon>Dikarya</taxon>
        <taxon>Ascomycota</taxon>
        <taxon>Pezizomycotina</taxon>
        <taxon>Sordariomycetes</taxon>
        <taxon>Xylariomycetidae</taxon>
        <taxon>Amphisphaeriales</taxon>
        <taxon>Sporocadaceae</taxon>
        <taxon>Seiridium</taxon>
    </lineage>
</organism>
<dbReference type="Proteomes" id="UP001408356">
    <property type="component" value="Unassembled WGS sequence"/>
</dbReference>
<feature type="domain" description="Intradiol ring-cleavage dioxygenases" evidence="2">
    <location>
        <begin position="138"/>
        <end position="231"/>
    </location>
</feature>
<dbReference type="Pfam" id="PF00775">
    <property type="entry name" value="Dioxygenase_C"/>
    <property type="match status" value="1"/>
</dbReference>
<evidence type="ECO:0000313" key="4">
    <source>
        <dbReference type="Proteomes" id="UP001408356"/>
    </source>
</evidence>
<dbReference type="EMBL" id="JARVKF010000407">
    <property type="protein sequence ID" value="KAK9416295.1"/>
    <property type="molecule type" value="Genomic_DNA"/>
</dbReference>
<evidence type="ECO:0000259" key="2">
    <source>
        <dbReference type="Pfam" id="PF00775"/>
    </source>
</evidence>
<feature type="chain" id="PRO_5046265092" evidence="1">
    <location>
        <begin position="23"/>
        <end position="383"/>
    </location>
</feature>
<evidence type="ECO:0000313" key="3">
    <source>
        <dbReference type="EMBL" id="KAK9416295.1"/>
    </source>
</evidence>
<sequence length="383" mass="41336">MEPLSAILALAAFAAAHPGHEAEERRSAFAARACRIQTKRALEKCAASLQSRGIVQRGFERRAAGVARQRISRRIPTPIARRDVVKRDVTSILNKDHQGTLDSDEALTDESYVFNSTTCVVLNPEGEVGPFYVQGEYVRDDLRNDEPGVEIILEAQLIHVNNCELLASAWFDIWSCNSTGVYSGVQSSGNGNSADATNLDNTALCGIQQSDDEGVVTFTSIYPGHYSGRTNHMHAVVYTEEATELANGTLSGGTVPRIGQFCWDQSLFNAVEALSPLTTNAGDHVFGEQETTDTTSDPAFDYVYLGDTLSEGIFQWIIVGIDPDASYTPTYSFELTESGGVAVGSGSGGSVPGTGGPQSTISLYWAFIGFTSHENVHPFYVIK</sequence>
<feature type="signal peptide" evidence="1">
    <location>
        <begin position="1"/>
        <end position="22"/>
    </location>
</feature>
<dbReference type="PANTHER" id="PTHR34315">
    <property type="match status" value="1"/>
</dbReference>
<gene>
    <name evidence="3" type="ORF">SUNI508_01712</name>
</gene>
<evidence type="ECO:0000256" key="1">
    <source>
        <dbReference type="SAM" id="SignalP"/>
    </source>
</evidence>
<keyword evidence="1" id="KW-0732">Signal</keyword>
<comment type="caution">
    <text evidence="3">The sequence shown here is derived from an EMBL/GenBank/DDBJ whole genome shotgun (WGS) entry which is preliminary data.</text>
</comment>